<comment type="caution">
    <text evidence="2">The sequence shown here is derived from an EMBL/GenBank/DDBJ whole genome shotgun (WGS) entry which is preliminary data.</text>
</comment>
<evidence type="ECO:0000313" key="3">
    <source>
        <dbReference type="Proteomes" id="UP001500368"/>
    </source>
</evidence>
<feature type="region of interest" description="Disordered" evidence="1">
    <location>
        <begin position="1"/>
        <end position="44"/>
    </location>
</feature>
<organism evidence="2 3">
    <name type="scientific">Nesterenkonia rhizosphaerae</name>
    <dbReference type="NCBI Taxonomy" id="1348272"/>
    <lineage>
        <taxon>Bacteria</taxon>
        <taxon>Bacillati</taxon>
        <taxon>Actinomycetota</taxon>
        <taxon>Actinomycetes</taxon>
        <taxon>Micrococcales</taxon>
        <taxon>Micrococcaceae</taxon>
        <taxon>Nesterenkonia</taxon>
    </lineage>
</organism>
<reference evidence="3" key="1">
    <citation type="journal article" date="2019" name="Int. J. Syst. Evol. Microbiol.">
        <title>The Global Catalogue of Microorganisms (GCM) 10K type strain sequencing project: providing services to taxonomists for standard genome sequencing and annotation.</title>
        <authorList>
            <consortium name="The Broad Institute Genomics Platform"/>
            <consortium name="The Broad Institute Genome Sequencing Center for Infectious Disease"/>
            <person name="Wu L."/>
            <person name="Ma J."/>
        </authorList>
    </citation>
    <scope>NUCLEOTIDE SEQUENCE [LARGE SCALE GENOMIC DNA]</scope>
    <source>
        <strain evidence="3">JCM 19129</strain>
    </source>
</reference>
<dbReference type="Proteomes" id="UP001500368">
    <property type="component" value="Unassembled WGS sequence"/>
</dbReference>
<dbReference type="EMBL" id="BAABLW010000005">
    <property type="protein sequence ID" value="GAA4915730.1"/>
    <property type="molecule type" value="Genomic_DNA"/>
</dbReference>
<accession>A0ABP9FTM1</accession>
<name>A0ABP9FTM1_9MICC</name>
<evidence type="ECO:0000256" key="1">
    <source>
        <dbReference type="SAM" id="MobiDB-lite"/>
    </source>
</evidence>
<sequence length="44" mass="5169">MKNKPNPSLMSARELEDAIDEEMERHPDGSDYATKLIDEYERRS</sequence>
<keyword evidence="3" id="KW-1185">Reference proteome</keyword>
<proteinExistence type="predicted"/>
<evidence type="ECO:0008006" key="4">
    <source>
        <dbReference type="Google" id="ProtNLM"/>
    </source>
</evidence>
<gene>
    <name evidence="2" type="ORF">GCM10025790_08420</name>
</gene>
<protein>
    <recommendedName>
        <fullName evidence="4">Antitoxin</fullName>
    </recommendedName>
</protein>
<evidence type="ECO:0000313" key="2">
    <source>
        <dbReference type="EMBL" id="GAA4915730.1"/>
    </source>
</evidence>
<dbReference type="RefSeq" id="WP_345476827.1">
    <property type="nucleotide sequence ID" value="NZ_BAABLW010000005.1"/>
</dbReference>